<protein>
    <submittedName>
        <fullName evidence="8">Radical SAM domain protein</fullName>
    </submittedName>
</protein>
<feature type="domain" description="B12-binding" evidence="6">
    <location>
        <begin position="1"/>
        <end position="134"/>
    </location>
</feature>
<reference evidence="8 9" key="1">
    <citation type="journal article" date="2015" name="Nature">
        <title>rRNA introns, odd ribosomes, and small enigmatic genomes across a large radiation of phyla.</title>
        <authorList>
            <person name="Brown C.T."/>
            <person name="Hug L.A."/>
            <person name="Thomas B.C."/>
            <person name="Sharon I."/>
            <person name="Castelle C.J."/>
            <person name="Singh A."/>
            <person name="Wilkins M.J."/>
            <person name="Williams K.H."/>
            <person name="Banfield J.F."/>
        </authorList>
    </citation>
    <scope>NUCLEOTIDE SEQUENCE [LARGE SCALE GENOMIC DNA]</scope>
</reference>
<proteinExistence type="predicted"/>
<feature type="domain" description="Radical SAM core" evidence="7">
    <location>
        <begin position="189"/>
        <end position="425"/>
    </location>
</feature>
<dbReference type="GO" id="GO:0005829">
    <property type="term" value="C:cytosol"/>
    <property type="evidence" value="ECO:0007669"/>
    <property type="project" value="TreeGrafter"/>
</dbReference>
<dbReference type="GO" id="GO:0003824">
    <property type="term" value="F:catalytic activity"/>
    <property type="evidence" value="ECO:0007669"/>
    <property type="project" value="InterPro"/>
</dbReference>
<dbReference type="Pfam" id="PF04055">
    <property type="entry name" value="Radical_SAM"/>
    <property type="match status" value="1"/>
</dbReference>
<dbReference type="InterPro" id="IPR051198">
    <property type="entry name" value="BchE-like"/>
</dbReference>
<dbReference type="GO" id="GO:0051539">
    <property type="term" value="F:4 iron, 4 sulfur cluster binding"/>
    <property type="evidence" value="ECO:0007669"/>
    <property type="project" value="UniProtKB-KW"/>
</dbReference>
<dbReference type="SUPFAM" id="SSF52242">
    <property type="entry name" value="Cobalamin (vitamin B12)-binding domain"/>
    <property type="match status" value="1"/>
</dbReference>
<dbReference type="Gene3D" id="3.80.30.20">
    <property type="entry name" value="tm_1862 like domain"/>
    <property type="match status" value="1"/>
</dbReference>
<dbReference type="InterPro" id="IPR023404">
    <property type="entry name" value="rSAM_horseshoe"/>
</dbReference>
<evidence type="ECO:0000259" key="6">
    <source>
        <dbReference type="PROSITE" id="PS51332"/>
    </source>
</evidence>
<dbReference type="PROSITE" id="PS51332">
    <property type="entry name" value="B12_BINDING"/>
    <property type="match status" value="1"/>
</dbReference>
<evidence type="ECO:0000256" key="2">
    <source>
        <dbReference type="ARBA" id="ARBA00022691"/>
    </source>
</evidence>
<keyword evidence="2" id="KW-0949">S-adenosyl-L-methionine</keyword>
<dbReference type="PANTHER" id="PTHR43409">
    <property type="entry name" value="ANAEROBIC MAGNESIUM-PROTOPORPHYRIN IX MONOMETHYL ESTER CYCLASE-RELATED"/>
    <property type="match status" value="1"/>
</dbReference>
<evidence type="ECO:0000313" key="8">
    <source>
        <dbReference type="EMBL" id="KKS65307.1"/>
    </source>
</evidence>
<dbReference type="CDD" id="cd01335">
    <property type="entry name" value="Radical_SAM"/>
    <property type="match status" value="1"/>
</dbReference>
<evidence type="ECO:0000256" key="3">
    <source>
        <dbReference type="ARBA" id="ARBA00022723"/>
    </source>
</evidence>
<dbReference type="PROSITE" id="PS51918">
    <property type="entry name" value="RADICAL_SAM"/>
    <property type="match status" value="1"/>
</dbReference>
<dbReference type="SUPFAM" id="SSF102114">
    <property type="entry name" value="Radical SAM enzymes"/>
    <property type="match status" value="1"/>
</dbReference>
<evidence type="ECO:0000256" key="5">
    <source>
        <dbReference type="ARBA" id="ARBA00023014"/>
    </source>
</evidence>
<accession>A0A0G1AWA1</accession>
<dbReference type="SMART" id="SM00729">
    <property type="entry name" value="Elp3"/>
    <property type="match status" value="1"/>
</dbReference>
<dbReference type="InterPro" id="IPR007197">
    <property type="entry name" value="rSAM"/>
</dbReference>
<dbReference type="SFLD" id="SFLDG01082">
    <property type="entry name" value="B12-binding_domain_containing"/>
    <property type="match status" value="1"/>
</dbReference>
<comment type="cofactor">
    <cofactor evidence="1">
        <name>[4Fe-4S] cluster</name>
        <dbReference type="ChEBI" id="CHEBI:49883"/>
    </cofactor>
</comment>
<dbReference type="InterPro" id="IPR006638">
    <property type="entry name" value="Elp3/MiaA/NifB-like_rSAM"/>
</dbReference>
<dbReference type="PANTHER" id="PTHR43409:SF16">
    <property type="entry name" value="SLR0320 PROTEIN"/>
    <property type="match status" value="1"/>
</dbReference>
<dbReference type="CDD" id="cd02068">
    <property type="entry name" value="radical_SAM_B12_BD"/>
    <property type="match status" value="1"/>
</dbReference>
<organism evidence="8 9">
    <name type="scientific">Candidatus Daviesbacteria bacterium GW2011_GWA1_42_6</name>
    <dbReference type="NCBI Taxonomy" id="1618420"/>
    <lineage>
        <taxon>Bacteria</taxon>
        <taxon>Candidatus Daviesiibacteriota</taxon>
    </lineage>
</organism>
<dbReference type="Gene3D" id="3.40.50.280">
    <property type="entry name" value="Cobalamin-binding domain"/>
    <property type="match status" value="1"/>
</dbReference>
<dbReference type="InterPro" id="IPR034466">
    <property type="entry name" value="Methyltransferase_Class_B"/>
</dbReference>
<dbReference type="InterPro" id="IPR006158">
    <property type="entry name" value="Cobalamin-bd"/>
</dbReference>
<dbReference type="Proteomes" id="UP000034135">
    <property type="component" value="Unassembled WGS sequence"/>
</dbReference>
<dbReference type="Pfam" id="PF02310">
    <property type="entry name" value="B12-binding"/>
    <property type="match status" value="1"/>
</dbReference>
<keyword evidence="3" id="KW-0479">Metal-binding</keyword>
<evidence type="ECO:0000313" key="9">
    <source>
        <dbReference type="Proteomes" id="UP000034135"/>
    </source>
</evidence>
<evidence type="ECO:0000259" key="7">
    <source>
        <dbReference type="PROSITE" id="PS51918"/>
    </source>
</evidence>
<dbReference type="InterPro" id="IPR036724">
    <property type="entry name" value="Cobalamin-bd_sf"/>
</dbReference>
<dbReference type="GO" id="GO:0046872">
    <property type="term" value="F:metal ion binding"/>
    <property type="evidence" value="ECO:0007669"/>
    <property type="project" value="UniProtKB-KW"/>
</dbReference>
<dbReference type="AlphaFoldDB" id="A0A0G1AWA1"/>
<comment type="caution">
    <text evidence="8">The sequence shown here is derived from an EMBL/GenBank/DDBJ whole genome shotgun (WGS) entry which is preliminary data.</text>
</comment>
<dbReference type="SFLD" id="SFLDG01123">
    <property type="entry name" value="methyltransferase_(Class_B)"/>
    <property type="match status" value="1"/>
</dbReference>
<dbReference type="EMBL" id="LCEB01000006">
    <property type="protein sequence ID" value="KKS65307.1"/>
    <property type="molecule type" value="Genomic_DNA"/>
</dbReference>
<dbReference type="InterPro" id="IPR058240">
    <property type="entry name" value="rSAM_sf"/>
</dbReference>
<dbReference type="GO" id="GO:0031419">
    <property type="term" value="F:cobalamin binding"/>
    <property type="evidence" value="ECO:0007669"/>
    <property type="project" value="InterPro"/>
</dbReference>
<evidence type="ECO:0000256" key="1">
    <source>
        <dbReference type="ARBA" id="ARBA00001966"/>
    </source>
</evidence>
<dbReference type="SFLD" id="SFLDS00029">
    <property type="entry name" value="Radical_SAM"/>
    <property type="match status" value="1"/>
</dbReference>
<sequence length="460" mass="52097">MKIVLVRPNYKSHIITPPLGIGYLASSLKKHSINVKIIDGLREGTGHDALLQKIVSEKPDAVGITCLTSFYNEVIELSKALKEKGYKVIIGGVHPTFLPLETITDSKADYVVCGEGEIALVKLAKNKFVNKQSFSSNKNIPGVYSKKDLESGKPIIKAEAAKILDDLPFPDWKQLDPNTYPKAPHGAFVKNFPIGVIMTTRGCPYLCTFCASRKFYDVKIRYRTPENVIEEIKYLIKNFGIKEVHFEDDNLTLKRDHVEKICNLILENNLKISWACPNGIRADKVDEDLIKLMKKSGCYFFAFGIESASPKILKNIKKLETISVIKKSIEIASKVGIECQGFFIFGLPGETMKTIDESIEFAKSSKLSRAHFMILDVLPGSELWGQLSGKFKPDWGKDSYREPEWIPKGLTKNILMDAQSRAIREFYFRPATLFRILRSIKPRQLKFLIQRFTAYRIYGN</sequence>
<keyword evidence="4" id="KW-0408">Iron</keyword>
<keyword evidence="5" id="KW-0411">Iron-sulfur</keyword>
<evidence type="ECO:0000256" key="4">
    <source>
        <dbReference type="ARBA" id="ARBA00023004"/>
    </source>
</evidence>
<name>A0A0G1AWA1_9BACT</name>
<gene>
    <name evidence="8" type="ORF">UV33_C0006G0002</name>
</gene>